<dbReference type="InterPro" id="IPR002514">
    <property type="entry name" value="Transposase_8"/>
</dbReference>
<dbReference type="SUPFAM" id="SSF46689">
    <property type="entry name" value="Homeodomain-like"/>
    <property type="match status" value="1"/>
</dbReference>
<reference evidence="1 2" key="1">
    <citation type="submission" date="2015-09" db="EMBL/GenBank/DDBJ databases">
        <authorList>
            <consortium name="Pathogen Informatics"/>
        </authorList>
    </citation>
    <scope>NUCLEOTIDE SEQUENCE [LARGE SCALE GENOMIC DNA]</scope>
    <source>
        <strain evidence="1 2">2789STDY5834855</strain>
    </source>
</reference>
<organism evidence="1 2">
    <name type="scientific">Clostridium disporicum</name>
    <dbReference type="NCBI Taxonomy" id="84024"/>
    <lineage>
        <taxon>Bacteria</taxon>
        <taxon>Bacillati</taxon>
        <taxon>Bacillota</taxon>
        <taxon>Clostridia</taxon>
        <taxon>Eubacteriales</taxon>
        <taxon>Clostridiaceae</taxon>
        <taxon>Clostridium</taxon>
    </lineage>
</organism>
<dbReference type="RefSeq" id="WP_082425262.1">
    <property type="nucleotide sequence ID" value="NZ_CYZV01000023.1"/>
</dbReference>
<proteinExistence type="predicted"/>
<sequence length="52" mass="6334">MKSSLLMRRIYDKQFKIADIKLVFEDDMSVADVAKESSIHYNSLYRWRNEYE</sequence>
<dbReference type="EMBL" id="CYZV01000023">
    <property type="protein sequence ID" value="CUO38673.1"/>
    <property type="molecule type" value="Genomic_DNA"/>
</dbReference>
<gene>
    <name evidence="1" type="ORF">ERS852470_02188</name>
</gene>
<name>A0A174ELG7_9CLOT</name>
<protein>
    <submittedName>
        <fullName evidence="1">Transposase</fullName>
    </submittedName>
</protein>
<dbReference type="AlphaFoldDB" id="A0A174ELG7"/>
<dbReference type="InterPro" id="IPR009057">
    <property type="entry name" value="Homeodomain-like_sf"/>
</dbReference>
<evidence type="ECO:0000313" key="2">
    <source>
        <dbReference type="Proteomes" id="UP000095558"/>
    </source>
</evidence>
<dbReference type="GO" id="GO:0003677">
    <property type="term" value="F:DNA binding"/>
    <property type="evidence" value="ECO:0007669"/>
    <property type="project" value="InterPro"/>
</dbReference>
<dbReference type="Proteomes" id="UP000095558">
    <property type="component" value="Unassembled WGS sequence"/>
</dbReference>
<evidence type="ECO:0000313" key="1">
    <source>
        <dbReference type="EMBL" id="CUO38673.1"/>
    </source>
</evidence>
<dbReference type="Pfam" id="PF01527">
    <property type="entry name" value="HTH_Tnp_1"/>
    <property type="match status" value="1"/>
</dbReference>
<dbReference type="GO" id="GO:0004803">
    <property type="term" value="F:transposase activity"/>
    <property type="evidence" value="ECO:0007669"/>
    <property type="project" value="InterPro"/>
</dbReference>
<accession>A0A174ELG7</accession>
<dbReference type="GO" id="GO:0006313">
    <property type="term" value="P:DNA transposition"/>
    <property type="evidence" value="ECO:0007669"/>
    <property type="project" value="InterPro"/>
</dbReference>